<evidence type="ECO:0000313" key="2">
    <source>
        <dbReference type="Proteomes" id="UP000238523"/>
    </source>
</evidence>
<dbReference type="AlphaFoldDB" id="A0A2K9Z596"/>
<reference evidence="1 2" key="1">
    <citation type="submission" date="2017-11" db="EMBL/GenBank/DDBJ databases">
        <title>Complete genome of Rhizobium leguminosarum Norway, an ineffective micro-symbiont.</title>
        <authorList>
            <person name="Hoffrichter A."/>
            <person name="Liang J."/>
            <person name="Brachmann A."/>
            <person name="Marin M."/>
        </authorList>
    </citation>
    <scope>NUCLEOTIDE SEQUENCE [LARGE SCALE GENOMIC DNA]</scope>
    <source>
        <strain evidence="1 2">Norway</strain>
    </source>
</reference>
<name>A0A2K9Z596_RHILE</name>
<evidence type="ECO:0000313" key="1">
    <source>
        <dbReference type="EMBL" id="AUW43409.1"/>
    </source>
</evidence>
<dbReference type="EMBL" id="CP025012">
    <property type="protein sequence ID" value="AUW43409.1"/>
    <property type="molecule type" value="Genomic_DNA"/>
</dbReference>
<sequence>MGTILFDCGRGLKEMVDYCPELRQRVRAILSAFCTILQK</sequence>
<organism evidence="1 2">
    <name type="scientific">Rhizobium leguminosarum</name>
    <dbReference type="NCBI Taxonomy" id="384"/>
    <lineage>
        <taxon>Bacteria</taxon>
        <taxon>Pseudomonadati</taxon>
        <taxon>Pseudomonadota</taxon>
        <taxon>Alphaproteobacteria</taxon>
        <taxon>Hyphomicrobiales</taxon>
        <taxon>Rhizobiaceae</taxon>
        <taxon>Rhizobium/Agrobacterium group</taxon>
        <taxon>Rhizobium</taxon>
    </lineage>
</organism>
<proteinExistence type="predicted"/>
<dbReference type="Proteomes" id="UP000238523">
    <property type="component" value="Chromosome"/>
</dbReference>
<accession>A0A2K9Z596</accession>
<protein>
    <submittedName>
        <fullName evidence="1">Uncharacterized protein</fullName>
    </submittedName>
</protein>
<gene>
    <name evidence="1" type="ORF">CUJ84_Chr003065</name>
</gene>